<dbReference type="Pfam" id="PF00392">
    <property type="entry name" value="GntR"/>
    <property type="match status" value="1"/>
</dbReference>
<dbReference type="Proteomes" id="UP000427906">
    <property type="component" value="Chromosome"/>
</dbReference>
<dbReference type="PANTHER" id="PTHR43537:SF5">
    <property type="entry name" value="UXU OPERON TRANSCRIPTIONAL REGULATOR"/>
    <property type="match status" value="1"/>
</dbReference>
<dbReference type="SMART" id="SM00345">
    <property type="entry name" value="HTH_GNTR"/>
    <property type="match status" value="1"/>
</dbReference>
<dbReference type="InterPro" id="IPR036388">
    <property type="entry name" value="WH-like_DNA-bd_sf"/>
</dbReference>
<dbReference type="AlphaFoldDB" id="A0A5K7YJP7"/>
<evidence type="ECO:0000259" key="4">
    <source>
        <dbReference type="PROSITE" id="PS50949"/>
    </source>
</evidence>
<dbReference type="EMBL" id="AP021874">
    <property type="protein sequence ID" value="BBO69902.1"/>
    <property type="molecule type" value="Genomic_DNA"/>
</dbReference>
<evidence type="ECO:0000256" key="2">
    <source>
        <dbReference type="ARBA" id="ARBA00023125"/>
    </source>
</evidence>
<dbReference type="SMART" id="SM00895">
    <property type="entry name" value="FCD"/>
    <property type="match status" value="1"/>
</dbReference>
<dbReference type="Pfam" id="PF07729">
    <property type="entry name" value="FCD"/>
    <property type="match status" value="1"/>
</dbReference>
<dbReference type="Gene3D" id="1.20.120.530">
    <property type="entry name" value="GntR ligand-binding domain-like"/>
    <property type="match status" value="1"/>
</dbReference>
<evidence type="ECO:0000256" key="3">
    <source>
        <dbReference type="ARBA" id="ARBA00023163"/>
    </source>
</evidence>
<dbReference type="KEGG" id="dalk:DSCA_38320"/>
<name>A0A5K7YJP7_9BACT</name>
<dbReference type="Gene3D" id="1.10.10.10">
    <property type="entry name" value="Winged helix-like DNA-binding domain superfamily/Winged helix DNA-binding domain"/>
    <property type="match status" value="1"/>
</dbReference>
<dbReference type="SUPFAM" id="SSF48008">
    <property type="entry name" value="GntR ligand-binding domain-like"/>
    <property type="match status" value="1"/>
</dbReference>
<dbReference type="RefSeq" id="WP_155317890.1">
    <property type="nucleotide sequence ID" value="NZ_AP021874.1"/>
</dbReference>
<keyword evidence="2" id="KW-0238">DNA-binding</keyword>
<dbReference type="PROSITE" id="PS50949">
    <property type="entry name" value="HTH_GNTR"/>
    <property type="match status" value="1"/>
</dbReference>
<dbReference type="OrthoDB" id="5430472at2"/>
<dbReference type="InterPro" id="IPR036390">
    <property type="entry name" value="WH_DNA-bd_sf"/>
</dbReference>
<protein>
    <submittedName>
        <fullName evidence="5">AsnC family transcriptional regulator</fullName>
    </submittedName>
</protein>
<sequence length="239" mass="26848">MPLPGSYTSTNLKKSAGSGRQSLAANAYQTLYRHIISLAYEPGQRLEENQLVEQLGIGRTPVREALLRLAADLLVESSPGKGYTVRPITIQNTKAAFDALLIMELGVAHLAVRQDTARFLTMMEAANDDVAGAMKNMDILELVEANGVFHSHYAACSRNLYLMQALQKVRCETNRLAYLSYGNEIELQRSLKEHYTSVVEQHQQIIELIRDRDESGLKAVIQAHIRIFKNRMIQYLIDS</sequence>
<organism evidence="5 6">
    <name type="scientific">Desulfosarcina alkanivorans</name>
    <dbReference type="NCBI Taxonomy" id="571177"/>
    <lineage>
        <taxon>Bacteria</taxon>
        <taxon>Pseudomonadati</taxon>
        <taxon>Thermodesulfobacteriota</taxon>
        <taxon>Desulfobacteria</taxon>
        <taxon>Desulfobacterales</taxon>
        <taxon>Desulfosarcinaceae</taxon>
        <taxon>Desulfosarcina</taxon>
    </lineage>
</organism>
<dbReference type="SUPFAM" id="SSF46785">
    <property type="entry name" value="Winged helix' DNA-binding domain"/>
    <property type="match status" value="1"/>
</dbReference>
<gene>
    <name evidence="5" type="ORF">DSCA_38320</name>
</gene>
<dbReference type="InterPro" id="IPR011711">
    <property type="entry name" value="GntR_C"/>
</dbReference>
<keyword evidence="1" id="KW-0805">Transcription regulation</keyword>
<dbReference type="GO" id="GO:0003700">
    <property type="term" value="F:DNA-binding transcription factor activity"/>
    <property type="evidence" value="ECO:0007669"/>
    <property type="project" value="InterPro"/>
</dbReference>
<keyword evidence="3" id="KW-0804">Transcription</keyword>
<dbReference type="PANTHER" id="PTHR43537">
    <property type="entry name" value="TRANSCRIPTIONAL REGULATOR, GNTR FAMILY"/>
    <property type="match status" value="1"/>
</dbReference>
<dbReference type="InterPro" id="IPR008920">
    <property type="entry name" value="TF_FadR/GntR_C"/>
</dbReference>
<proteinExistence type="predicted"/>
<dbReference type="GO" id="GO:0003677">
    <property type="term" value="F:DNA binding"/>
    <property type="evidence" value="ECO:0007669"/>
    <property type="project" value="UniProtKB-KW"/>
</dbReference>
<evidence type="ECO:0000313" key="5">
    <source>
        <dbReference type="EMBL" id="BBO69902.1"/>
    </source>
</evidence>
<evidence type="ECO:0000256" key="1">
    <source>
        <dbReference type="ARBA" id="ARBA00023015"/>
    </source>
</evidence>
<dbReference type="InterPro" id="IPR000524">
    <property type="entry name" value="Tscrpt_reg_HTH_GntR"/>
</dbReference>
<accession>A0A5K7YJP7</accession>
<keyword evidence="6" id="KW-1185">Reference proteome</keyword>
<evidence type="ECO:0000313" key="6">
    <source>
        <dbReference type="Proteomes" id="UP000427906"/>
    </source>
</evidence>
<reference evidence="5 6" key="1">
    <citation type="submission" date="2019-11" db="EMBL/GenBank/DDBJ databases">
        <title>Comparative genomics of hydrocarbon-degrading Desulfosarcina strains.</title>
        <authorList>
            <person name="Watanabe M."/>
            <person name="Kojima H."/>
            <person name="Fukui M."/>
        </authorList>
    </citation>
    <scope>NUCLEOTIDE SEQUENCE [LARGE SCALE GENOMIC DNA]</scope>
    <source>
        <strain evidence="5 6">PL12</strain>
    </source>
</reference>
<feature type="domain" description="HTH gntR-type" evidence="4">
    <location>
        <begin position="21"/>
        <end position="88"/>
    </location>
</feature>